<dbReference type="AlphaFoldDB" id="A0A9D2D8S0"/>
<dbReference type="InterPro" id="IPR029753">
    <property type="entry name" value="D-isomer_DH_CS"/>
</dbReference>
<evidence type="ECO:0000259" key="6">
    <source>
        <dbReference type="Pfam" id="PF02826"/>
    </source>
</evidence>
<gene>
    <name evidence="7" type="ORF">H9817_01370</name>
</gene>
<evidence type="ECO:0000256" key="1">
    <source>
        <dbReference type="ARBA" id="ARBA00005854"/>
    </source>
</evidence>
<dbReference type="InterPro" id="IPR058205">
    <property type="entry name" value="D-LDH-like"/>
</dbReference>
<dbReference type="InterPro" id="IPR006139">
    <property type="entry name" value="D-isomer_2_OHA_DH_cat_dom"/>
</dbReference>
<feature type="domain" description="D-isomer specific 2-hydroxyacid dehydrogenase catalytic" evidence="5">
    <location>
        <begin position="7"/>
        <end position="324"/>
    </location>
</feature>
<evidence type="ECO:0000256" key="2">
    <source>
        <dbReference type="ARBA" id="ARBA00023002"/>
    </source>
</evidence>
<dbReference type="PROSITE" id="PS00065">
    <property type="entry name" value="D_2_HYDROXYACID_DH_1"/>
    <property type="match status" value="1"/>
</dbReference>
<protein>
    <submittedName>
        <fullName evidence="7">Lactate dehydrogenase</fullName>
    </submittedName>
</protein>
<feature type="domain" description="D-isomer specific 2-hydroxyacid dehydrogenase NAD-binding" evidence="6">
    <location>
        <begin position="109"/>
        <end position="295"/>
    </location>
</feature>
<dbReference type="Proteomes" id="UP000824017">
    <property type="component" value="Unassembled WGS sequence"/>
</dbReference>
<comment type="similarity">
    <text evidence="1 4">Belongs to the D-isomer specific 2-hydroxyacid dehydrogenase family.</text>
</comment>
<keyword evidence="2 4" id="KW-0560">Oxidoreductase</keyword>
<proteinExistence type="inferred from homology"/>
<dbReference type="CDD" id="cd12185">
    <property type="entry name" value="HGDH_LDH_like"/>
    <property type="match status" value="1"/>
</dbReference>
<dbReference type="InterPro" id="IPR029752">
    <property type="entry name" value="D-isomer_DH_CS1"/>
</dbReference>
<evidence type="ECO:0000259" key="5">
    <source>
        <dbReference type="Pfam" id="PF00389"/>
    </source>
</evidence>
<comment type="caution">
    <text evidence="7">The sequence shown here is derived from an EMBL/GenBank/DDBJ whole genome shotgun (WGS) entry which is preliminary data.</text>
</comment>
<name>A0A9D2D8S0_9FIRM</name>
<organism evidence="7 8">
    <name type="scientific">Candidatus Mediterraneibacter stercorigallinarum</name>
    <dbReference type="NCBI Taxonomy" id="2838686"/>
    <lineage>
        <taxon>Bacteria</taxon>
        <taxon>Bacillati</taxon>
        <taxon>Bacillota</taxon>
        <taxon>Clostridia</taxon>
        <taxon>Lachnospirales</taxon>
        <taxon>Lachnospiraceae</taxon>
        <taxon>Mediterraneibacter</taxon>
    </lineage>
</organism>
<accession>A0A9D2D8S0</accession>
<dbReference type="PANTHER" id="PTHR43026">
    <property type="entry name" value="2-HYDROXYACID DEHYDROGENASE HOMOLOG 1-RELATED"/>
    <property type="match status" value="1"/>
</dbReference>
<evidence type="ECO:0000256" key="4">
    <source>
        <dbReference type="RuleBase" id="RU003719"/>
    </source>
</evidence>
<keyword evidence="3" id="KW-0520">NAD</keyword>
<evidence type="ECO:0000256" key="3">
    <source>
        <dbReference type="ARBA" id="ARBA00023027"/>
    </source>
</evidence>
<dbReference type="PANTHER" id="PTHR43026:SF1">
    <property type="entry name" value="2-HYDROXYACID DEHYDROGENASE HOMOLOG 1-RELATED"/>
    <property type="match status" value="1"/>
</dbReference>
<evidence type="ECO:0000313" key="8">
    <source>
        <dbReference type="Proteomes" id="UP000824017"/>
    </source>
</evidence>
<reference evidence="7" key="2">
    <citation type="submission" date="2021-04" db="EMBL/GenBank/DDBJ databases">
        <authorList>
            <person name="Gilroy R."/>
        </authorList>
    </citation>
    <scope>NUCLEOTIDE SEQUENCE</scope>
    <source>
        <strain evidence="7">ChiGjej1B1-13045</strain>
    </source>
</reference>
<sequence>MKIYAFEVREDEREYFEELSAMPDIELELHPEALTMDHIQILEKDSGVSILGMYNYRRPELDLMKKQGVIGLSTRTIGYNHIDVDYAGQIGLHVCNARYDPHGVADYTLMMILLCLRNYKQALWRTQVNDFSLTGLMGKELKDLTVGVIGTGQIGGTVIRELSGFGCSILAYDSSENEDVKKYAHYVPLETLYRESDVITLHVPLLKETYHMVNADTISMMKKGVVLINCTRGALTDIKALTAGIESEHIGALGLDCMEYEEDIVHKDLRTDILSNRDMAYLRQFKNVIHTQHMAFYTDSAVKSMVRRGVCGLLEMAEGKPCSTQLC</sequence>
<dbReference type="GO" id="GO:0008720">
    <property type="term" value="F:D-lactate dehydrogenase (NAD+) activity"/>
    <property type="evidence" value="ECO:0007669"/>
    <property type="project" value="TreeGrafter"/>
</dbReference>
<reference evidence="7" key="1">
    <citation type="journal article" date="2021" name="PeerJ">
        <title>Extensive microbial diversity within the chicken gut microbiome revealed by metagenomics and culture.</title>
        <authorList>
            <person name="Gilroy R."/>
            <person name="Ravi A."/>
            <person name="Getino M."/>
            <person name="Pursley I."/>
            <person name="Horton D.L."/>
            <person name="Alikhan N.F."/>
            <person name="Baker D."/>
            <person name="Gharbi K."/>
            <person name="Hall N."/>
            <person name="Watson M."/>
            <person name="Adriaenssens E.M."/>
            <person name="Foster-Nyarko E."/>
            <person name="Jarju S."/>
            <person name="Secka A."/>
            <person name="Antonio M."/>
            <person name="Oren A."/>
            <person name="Chaudhuri R.R."/>
            <person name="La Ragione R."/>
            <person name="Hildebrand F."/>
            <person name="Pallen M.J."/>
        </authorList>
    </citation>
    <scope>NUCLEOTIDE SEQUENCE</scope>
    <source>
        <strain evidence="7">ChiGjej1B1-13045</strain>
    </source>
</reference>
<dbReference type="PROSITE" id="PS00670">
    <property type="entry name" value="D_2_HYDROXYACID_DH_2"/>
    <property type="match status" value="1"/>
</dbReference>
<dbReference type="SUPFAM" id="SSF51735">
    <property type="entry name" value="NAD(P)-binding Rossmann-fold domains"/>
    <property type="match status" value="1"/>
</dbReference>
<dbReference type="Pfam" id="PF00389">
    <property type="entry name" value="2-Hacid_dh"/>
    <property type="match status" value="1"/>
</dbReference>
<dbReference type="InterPro" id="IPR006140">
    <property type="entry name" value="D-isomer_DH_NAD-bd"/>
</dbReference>
<dbReference type="EMBL" id="DXCD01000037">
    <property type="protein sequence ID" value="HIZ12566.1"/>
    <property type="molecule type" value="Genomic_DNA"/>
</dbReference>
<dbReference type="SUPFAM" id="SSF52283">
    <property type="entry name" value="Formate/glycerate dehydrogenase catalytic domain-like"/>
    <property type="match status" value="1"/>
</dbReference>
<evidence type="ECO:0000313" key="7">
    <source>
        <dbReference type="EMBL" id="HIZ12566.1"/>
    </source>
</evidence>
<dbReference type="GO" id="GO:0051287">
    <property type="term" value="F:NAD binding"/>
    <property type="evidence" value="ECO:0007669"/>
    <property type="project" value="InterPro"/>
</dbReference>
<dbReference type="InterPro" id="IPR036291">
    <property type="entry name" value="NAD(P)-bd_dom_sf"/>
</dbReference>
<dbReference type="PROSITE" id="PS00671">
    <property type="entry name" value="D_2_HYDROXYACID_DH_3"/>
    <property type="match status" value="1"/>
</dbReference>
<dbReference type="Gene3D" id="3.40.50.720">
    <property type="entry name" value="NAD(P)-binding Rossmann-like Domain"/>
    <property type="match status" value="2"/>
</dbReference>
<dbReference type="Pfam" id="PF02826">
    <property type="entry name" value="2-Hacid_dh_C"/>
    <property type="match status" value="1"/>
</dbReference>